<feature type="transmembrane region" description="Helical" evidence="1">
    <location>
        <begin position="194"/>
        <end position="217"/>
    </location>
</feature>
<comment type="caution">
    <text evidence="2">The sequence shown here is derived from an EMBL/GenBank/DDBJ whole genome shotgun (WGS) entry which is preliminary data.</text>
</comment>
<evidence type="ECO:0000313" key="2">
    <source>
        <dbReference type="EMBL" id="TKI68344.1"/>
    </source>
</evidence>
<organism evidence="2 3">
    <name type="scientific">Lysinibacillus mangiferihumi</name>
    <dbReference type="NCBI Taxonomy" id="1130819"/>
    <lineage>
        <taxon>Bacteria</taxon>
        <taxon>Bacillati</taxon>
        <taxon>Bacillota</taxon>
        <taxon>Bacilli</taxon>
        <taxon>Bacillales</taxon>
        <taxon>Bacillaceae</taxon>
        <taxon>Lysinibacillus</taxon>
    </lineage>
</organism>
<dbReference type="Proteomes" id="UP000308744">
    <property type="component" value="Unassembled WGS sequence"/>
</dbReference>
<keyword evidence="1" id="KW-0812">Transmembrane</keyword>
<dbReference type="RefSeq" id="WP_107894903.1">
    <property type="nucleotide sequence ID" value="NZ_PYWM01000006.1"/>
</dbReference>
<reference evidence="2 3" key="1">
    <citation type="submission" date="2019-04" db="EMBL/GenBank/DDBJ databases">
        <title>Lysinibacillus genome sequencing.</title>
        <authorList>
            <person name="Dunlap C."/>
        </authorList>
    </citation>
    <scope>NUCLEOTIDE SEQUENCE [LARGE SCALE GENOMIC DNA]</scope>
    <source>
        <strain evidence="2 3">CCTCC AB 2010389</strain>
    </source>
</reference>
<accession>A0A4U2Z3K4</accession>
<evidence type="ECO:0000256" key="1">
    <source>
        <dbReference type="SAM" id="Phobius"/>
    </source>
</evidence>
<protein>
    <submittedName>
        <fullName evidence="2">Uncharacterized protein</fullName>
    </submittedName>
</protein>
<dbReference type="AlphaFoldDB" id="A0A4U2Z3K4"/>
<sequence length="310" mass="36031">MKNYLVSSRFLLLTFLLFTSAASLLYMLDSVSYTNMINNRYINKNAVEFIVNTEASSLDIDLEEPYLLMQYKLDNPQLKYIYFHPSVKLPPINYQKQPLSTDYIITGDVFPEEALSRNMKSLVIGQFDTPSSYLNREAWYIVMSQQINLKNGTKFILNVESGNPHQLIEKIFPNTSYQLLENEDRGTAILKSNVLLNVFLLISVLFVIIAQAVTIHYSIQSKKPIVQILFLAGGKWQLIFLKVFKLEFIALFVIMLLEFLSLKAFNHFYTIWGNQWYYVSVFYILVTFIVYFLACLLMTKSLIKKGVRLF</sequence>
<evidence type="ECO:0000313" key="3">
    <source>
        <dbReference type="Proteomes" id="UP000308744"/>
    </source>
</evidence>
<proteinExistence type="predicted"/>
<feature type="transmembrane region" description="Helical" evidence="1">
    <location>
        <begin position="277"/>
        <end position="298"/>
    </location>
</feature>
<name>A0A4U2Z3K4_9BACI</name>
<keyword evidence="3" id="KW-1185">Reference proteome</keyword>
<keyword evidence="1" id="KW-1133">Transmembrane helix</keyword>
<gene>
    <name evidence="2" type="ORF">FC756_10630</name>
</gene>
<dbReference type="EMBL" id="SZPU01000037">
    <property type="protein sequence ID" value="TKI68344.1"/>
    <property type="molecule type" value="Genomic_DNA"/>
</dbReference>
<keyword evidence="1" id="KW-0472">Membrane</keyword>